<dbReference type="Proteomes" id="UP000294360">
    <property type="component" value="Chromosome"/>
</dbReference>
<dbReference type="AlphaFoldDB" id="A0A4U8Z687"/>
<organism evidence="1 2">
    <name type="scientific">Methylocella tundrae</name>
    <dbReference type="NCBI Taxonomy" id="227605"/>
    <lineage>
        <taxon>Bacteria</taxon>
        <taxon>Pseudomonadati</taxon>
        <taxon>Pseudomonadota</taxon>
        <taxon>Alphaproteobacteria</taxon>
        <taxon>Hyphomicrobiales</taxon>
        <taxon>Beijerinckiaceae</taxon>
        <taxon>Methylocella</taxon>
    </lineage>
</organism>
<name>A0A4U8Z687_METTU</name>
<reference evidence="1 2" key="1">
    <citation type="submission" date="2019-03" db="EMBL/GenBank/DDBJ databases">
        <authorList>
            <person name="Kox A.R. M."/>
        </authorList>
    </citation>
    <scope>NUCLEOTIDE SEQUENCE [LARGE SCALE GENOMIC DNA]</scope>
    <source>
        <strain evidence="1">MTUNDRAET4 annotated genome</strain>
    </source>
</reference>
<gene>
    <name evidence="1" type="ORF">MTUNDRAET4_4190</name>
</gene>
<evidence type="ECO:0000313" key="1">
    <source>
        <dbReference type="EMBL" id="VFU11071.1"/>
    </source>
</evidence>
<evidence type="ECO:0000313" key="2">
    <source>
        <dbReference type="Proteomes" id="UP000294360"/>
    </source>
</evidence>
<sequence>MAASPALLRAGRDAMRTAAGTLVATEETPPHPDYSGKAQLESAIVAF</sequence>
<accession>A0A4U8Z687</accession>
<dbReference type="EMBL" id="LR536450">
    <property type="protein sequence ID" value="VFU11071.1"/>
    <property type="molecule type" value="Genomic_DNA"/>
</dbReference>
<proteinExistence type="predicted"/>
<protein>
    <submittedName>
        <fullName evidence="1">Uncharacterized protein</fullName>
    </submittedName>
</protein>
<dbReference type="KEGG" id="mtun:MTUNDRAET4_4190"/>